<dbReference type="InterPro" id="IPR036249">
    <property type="entry name" value="Thioredoxin-like_sf"/>
</dbReference>
<protein>
    <recommendedName>
        <fullName evidence="3">Thioredoxin-like protein</fullName>
    </recommendedName>
</protein>
<dbReference type="PROSITE" id="PS51257">
    <property type="entry name" value="PROKAR_LIPOPROTEIN"/>
    <property type="match status" value="1"/>
</dbReference>
<dbReference type="EMBL" id="PJMU01000001">
    <property type="protein sequence ID" value="PKV75569.1"/>
    <property type="molecule type" value="Genomic_DNA"/>
</dbReference>
<name>A0A2N3V1R0_9BACT</name>
<organism evidence="1 2">
    <name type="scientific">Pontibacter ramchanderi</name>
    <dbReference type="NCBI Taxonomy" id="1179743"/>
    <lineage>
        <taxon>Bacteria</taxon>
        <taxon>Pseudomonadati</taxon>
        <taxon>Bacteroidota</taxon>
        <taxon>Cytophagia</taxon>
        <taxon>Cytophagales</taxon>
        <taxon>Hymenobacteraceae</taxon>
        <taxon>Pontibacter</taxon>
    </lineage>
</organism>
<evidence type="ECO:0000313" key="2">
    <source>
        <dbReference type="Proteomes" id="UP000233782"/>
    </source>
</evidence>
<comment type="caution">
    <text evidence="1">The sequence shown here is derived from an EMBL/GenBank/DDBJ whole genome shotgun (WGS) entry which is preliminary data.</text>
</comment>
<keyword evidence="2" id="KW-1185">Reference proteome</keyword>
<dbReference type="SUPFAM" id="SSF52833">
    <property type="entry name" value="Thioredoxin-like"/>
    <property type="match status" value="1"/>
</dbReference>
<reference evidence="1 2" key="1">
    <citation type="submission" date="2017-12" db="EMBL/GenBank/DDBJ databases">
        <title>Genomic Encyclopedia of Type Strains, Phase III (KMG-III): the genomes of soil and plant-associated and newly described type strains.</title>
        <authorList>
            <person name="Whitman W."/>
        </authorList>
    </citation>
    <scope>NUCLEOTIDE SEQUENCE [LARGE SCALE GENOMIC DNA]</scope>
    <source>
        <strain evidence="1 2">LP43</strain>
    </source>
</reference>
<gene>
    <name evidence="1" type="ORF">BD749_0514</name>
</gene>
<proteinExistence type="predicted"/>
<dbReference type="Gene3D" id="3.40.30.10">
    <property type="entry name" value="Glutaredoxin"/>
    <property type="match status" value="1"/>
</dbReference>
<accession>A0A2N3V1R0</accession>
<evidence type="ECO:0000313" key="1">
    <source>
        <dbReference type="EMBL" id="PKV75569.1"/>
    </source>
</evidence>
<evidence type="ECO:0008006" key="3">
    <source>
        <dbReference type="Google" id="ProtNLM"/>
    </source>
</evidence>
<dbReference type="OrthoDB" id="645813at2"/>
<dbReference type="Proteomes" id="UP000233782">
    <property type="component" value="Unassembled WGS sequence"/>
</dbReference>
<sequence length="462" mass="52963">MKANLVTVFLLIFACHYGYSQRIHFEQDSLEAVIAKARQFQKPIFIFVSGPEIPNHVPKQMREQMAGSGFDHAEVTEAYNTQFINFKAPYRSAVGNRLSLKFSIRAFPTFLYLSPEGVLIHRNHGNYSSPKRYLDDIRSFEERLNSTYNLDHFGQEYQKGRRDADFLRQYLQLHKEMGVEPTAALLDAYAGSLSAAGIRSFSEVIFIHEFGPLVGGEAFKFARQDQRLVDSLYKSLPLAKRVDINNKIIMNTMREAITTNDRRIAEQGAGFARHTWSNDKVRGHRTYLSNMLSFYRGTSDTANYIPSAVQYYNRYFMAISQDSAATLVATEKRLQQSRMASGAAMSEKMKAVGTQQETRTETRFEAVVSSYTMELNNAAYHMYQTGTRNKAALNQALNWSKRTIDLDPTVAYYHTYAHLLYRLEDYKGVESAMQQAIKLSKQTKSETSWLQEALQKMKLRKL</sequence>
<dbReference type="RefSeq" id="WP_101442794.1">
    <property type="nucleotide sequence ID" value="NZ_PJMU01000001.1"/>
</dbReference>
<dbReference type="AlphaFoldDB" id="A0A2N3V1R0"/>